<feature type="binding site" evidence="8">
    <location>
        <position position="119"/>
    </location>
    <ligand>
        <name>phosphoenolpyruvate</name>
        <dbReference type="ChEBI" id="CHEBI:58702"/>
    </ligand>
</feature>
<feature type="binding site" evidence="8">
    <location>
        <position position="20"/>
    </location>
    <ligand>
        <name>3-phosphoshikimate</name>
        <dbReference type="ChEBI" id="CHEBI:145989"/>
    </ligand>
</feature>
<dbReference type="AlphaFoldDB" id="A0A9X4MEF5"/>
<name>A0A9X4MEF5_9BACT</name>
<accession>A0A9X4MEF5</accession>
<comment type="subunit">
    <text evidence="8">Monomer.</text>
</comment>
<evidence type="ECO:0000256" key="1">
    <source>
        <dbReference type="ARBA" id="ARBA00004811"/>
    </source>
</evidence>
<dbReference type="EMBL" id="JAPHEH010000001">
    <property type="protein sequence ID" value="MDG4475107.1"/>
    <property type="molecule type" value="Genomic_DNA"/>
</dbReference>
<dbReference type="EC" id="2.5.1.19" evidence="8"/>
<dbReference type="PROSITE" id="PS00885">
    <property type="entry name" value="EPSP_SYNTHASE_2"/>
    <property type="match status" value="1"/>
</dbReference>
<dbReference type="RefSeq" id="WP_307632083.1">
    <property type="nucleotide sequence ID" value="NZ_JAPHEH010000001.1"/>
</dbReference>
<dbReference type="Proteomes" id="UP001154240">
    <property type="component" value="Unassembled WGS sequence"/>
</dbReference>
<comment type="similarity">
    <text evidence="2 8">Belongs to the EPSP synthase family.</text>
</comment>
<gene>
    <name evidence="8 10" type="primary">aroA</name>
    <name evidence="10" type="ORF">OLX77_02905</name>
</gene>
<feature type="binding site" evidence="8">
    <location>
        <position position="167"/>
    </location>
    <ligand>
        <name>3-phosphoshikimate</name>
        <dbReference type="ChEBI" id="CHEBI:145989"/>
    </ligand>
</feature>
<dbReference type="GO" id="GO:0009073">
    <property type="term" value="P:aromatic amino acid family biosynthetic process"/>
    <property type="evidence" value="ECO:0007669"/>
    <property type="project" value="UniProtKB-KW"/>
</dbReference>
<feature type="binding site" evidence="8">
    <location>
        <position position="167"/>
    </location>
    <ligand>
        <name>phosphoenolpyruvate</name>
        <dbReference type="ChEBI" id="CHEBI:58702"/>
    </ligand>
</feature>
<sequence length="424" mass="45252">MKEIRPLATTDTTLTVPGSKSLTQRALIAAALANGESILHYPLASEDTEYTSQALAAMGIVVEPGREQWRVLGLGGTIATPSQEIFLGNNGTATRFLTSVAALGHGDFTINGDTRMHERPIKPLMEALSGWGVAIRSVQDTGCPPVAIAANGIKGGKTLLPEGKSSQYLSSLLLVAPYAEQPAELMVAGEVLSKPYVTMTLAVMRDFGIAVTANPELNHFIIPQGCYRAGEYAVEGDASSASYFWAAAAVTGGRVTVANVPSPSLQGDAVLVDILARMGCAVERTAAGITVRGTQDLRGVEVDMGDCPDVVPTLAVVASFAKGRTVIKNIAHLRIKECDRLHVMVTELAKLGVRTEERADTMIIEGKTEGSPLHGAEIETYNDHRIAMSFAVAGLMVPGVRIREEGCVVKSFPDFWERFELLYR</sequence>
<dbReference type="InterPro" id="IPR023193">
    <property type="entry name" value="EPSP_synthase_CS"/>
</dbReference>
<evidence type="ECO:0000256" key="4">
    <source>
        <dbReference type="ARBA" id="ARBA00022605"/>
    </source>
</evidence>
<dbReference type="Pfam" id="PF00275">
    <property type="entry name" value="EPSP_synthase"/>
    <property type="match status" value="1"/>
</dbReference>
<organism evidence="10 11">
    <name type="scientific">Thiovibrio frasassiensis</name>
    <dbReference type="NCBI Taxonomy" id="2984131"/>
    <lineage>
        <taxon>Bacteria</taxon>
        <taxon>Pseudomonadati</taxon>
        <taxon>Thermodesulfobacteriota</taxon>
        <taxon>Desulfobulbia</taxon>
        <taxon>Desulfobulbales</taxon>
        <taxon>Thiovibrionaceae</taxon>
        <taxon>Thiovibrio</taxon>
    </lineage>
</organism>
<feature type="binding site" evidence="8">
    <location>
        <position position="410"/>
    </location>
    <ligand>
        <name>phosphoenolpyruvate</name>
        <dbReference type="ChEBI" id="CHEBI:58702"/>
    </ligand>
</feature>
<dbReference type="GO" id="GO:0003866">
    <property type="term" value="F:3-phosphoshikimate 1-carboxyvinyltransferase activity"/>
    <property type="evidence" value="ECO:0007669"/>
    <property type="project" value="UniProtKB-UniRule"/>
</dbReference>
<dbReference type="Gene3D" id="3.65.10.10">
    <property type="entry name" value="Enolpyruvate transferase domain"/>
    <property type="match status" value="2"/>
</dbReference>
<feature type="binding site" evidence="8">
    <location>
        <position position="193"/>
    </location>
    <ligand>
        <name>3-phosphoshikimate</name>
        <dbReference type="ChEBI" id="CHEBI:145989"/>
    </ligand>
</feature>
<evidence type="ECO:0000256" key="5">
    <source>
        <dbReference type="ARBA" id="ARBA00022679"/>
    </source>
</evidence>
<comment type="caution">
    <text evidence="10">The sequence shown here is derived from an EMBL/GenBank/DDBJ whole genome shotgun (WGS) entry which is preliminary data.</text>
</comment>
<dbReference type="FunFam" id="3.65.10.10:FF:000012">
    <property type="entry name" value="Pentafunctional AROM polypeptide"/>
    <property type="match status" value="1"/>
</dbReference>
<feature type="binding site" evidence="8">
    <location>
        <position position="309"/>
    </location>
    <ligand>
        <name>3-phosphoshikimate</name>
        <dbReference type="ChEBI" id="CHEBI:145989"/>
    </ligand>
</feature>
<dbReference type="GO" id="GO:0008652">
    <property type="term" value="P:amino acid biosynthetic process"/>
    <property type="evidence" value="ECO:0007669"/>
    <property type="project" value="UniProtKB-KW"/>
</dbReference>
<keyword evidence="5 8" id="KW-0808">Transferase</keyword>
<comment type="function">
    <text evidence="8">Catalyzes the transfer of the enolpyruvyl moiety of phosphoenolpyruvate (PEP) to the 5-hydroxyl of shikimate-3-phosphate (S3P) to produce enolpyruvyl shikimate-3-phosphate and inorganic phosphate.</text>
</comment>
<evidence type="ECO:0000256" key="3">
    <source>
        <dbReference type="ARBA" id="ARBA00022490"/>
    </source>
</evidence>
<comment type="catalytic activity">
    <reaction evidence="7">
        <text>3-phosphoshikimate + phosphoenolpyruvate = 5-O-(1-carboxyvinyl)-3-phosphoshikimate + phosphate</text>
        <dbReference type="Rhea" id="RHEA:21256"/>
        <dbReference type="ChEBI" id="CHEBI:43474"/>
        <dbReference type="ChEBI" id="CHEBI:57701"/>
        <dbReference type="ChEBI" id="CHEBI:58702"/>
        <dbReference type="ChEBI" id="CHEBI:145989"/>
        <dbReference type="EC" id="2.5.1.19"/>
    </reaction>
    <physiologicalReaction direction="left-to-right" evidence="7">
        <dbReference type="Rhea" id="RHEA:21257"/>
    </physiologicalReaction>
</comment>
<feature type="binding site" evidence="8">
    <location>
        <position position="21"/>
    </location>
    <ligand>
        <name>3-phosphoshikimate</name>
        <dbReference type="ChEBI" id="CHEBI:145989"/>
    </ligand>
</feature>
<dbReference type="InterPro" id="IPR013792">
    <property type="entry name" value="RNA3'P_cycl/enolpyr_Trfase_a/b"/>
</dbReference>
<dbReference type="PIRSF" id="PIRSF000505">
    <property type="entry name" value="EPSPS"/>
    <property type="match status" value="1"/>
</dbReference>
<feature type="binding site" evidence="8">
    <location>
        <position position="20"/>
    </location>
    <ligand>
        <name>phosphoenolpyruvate</name>
        <dbReference type="ChEBI" id="CHEBI:58702"/>
    </ligand>
</feature>
<feature type="binding site" evidence="8">
    <location>
        <position position="385"/>
    </location>
    <ligand>
        <name>phosphoenolpyruvate</name>
        <dbReference type="ChEBI" id="CHEBI:58702"/>
    </ligand>
</feature>
<evidence type="ECO:0000256" key="2">
    <source>
        <dbReference type="ARBA" id="ARBA00009948"/>
    </source>
</evidence>
<dbReference type="GO" id="GO:0009423">
    <property type="term" value="P:chorismate biosynthetic process"/>
    <property type="evidence" value="ECO:0007669"/>
    <property type="project" value="UniProtKB-UniRule"/>
</dbReference>
<feature type="binding site" evidence="8">
    <location>
        <position position="340"/>
    </location>
    <ligand>
        <name>phosphoenolpyruvate</name>
        <dbReference type="ChEBI" id="CHEBI:58702"/>
    </ligand>
</feature>
<feature type="binding site" evidence="8">
    <location>
        <position position="165"/>
    </location>
    <ligand>
        <name>3-phosphoshikimate</name>
        <dbReference type="ChEBI" id="CHEBI:145989"/>
    </ligand>
</feature>
<reference evidence="10" key="2">
    <citation type="submission" date="2022-10" db="EMBL/GenBank/DDBJ databases">
        <authorList>
            <person name="Aronson H.S."/>
        </authorList>
    </citation>
    <scope>NUCLEOTIDE SEQUENCE</scope>
    <source>
        <strain evidence="10">RS19-109</strain>
    </source>
</reference>
<evidence type="ECO:0000256" key="6">
    <source>
        <dbReference type="ARBA" id="ARBA00023141"/>
    </source>
</evidence>
<feature type="binding site" evidence="8">
    <location>
        <position position="91"/>
    </location>
    <ligand>
        <name>phosphoenolpyruvate</name>
        <dbReference type="ChEBI" id="CHEBI:58702"/>
    </ligand>
</feature>
<dbReference type="InterPro" id="IPR006264">
    <property type="entry name" value="EPSP_synthase"/>
</dbReference>
<feature type="binding site" evidence="8">
    <location>
        <position position="166"/>
    </location>
    <ligand>
        <name>3-phosphoshikimate</name>
        <dbReference type="ChEBI" id="CHEBI:145989"/>
    </ligand>
</feature>
<evidence type="ECO:0000259" key="9">
    <source>
        <dbReference type="Pfam" id="PF00275"/>
    </source>
</evidence>
<feature type="domain" description="Enolpyruvate transferase" evidence="9">
    <location>
        <begin position="11"/>
        <end position="418"/>
    </location>
</feature>
<feature type="binding site" evidence="8">
    <location>
        <position position="25"/>
    </location>
    <ligand>
        <name>3-phosphoshikimate</name>
        <dbReference type="ChEBI" id="CHEBI:145989"/>
    </ligand>
</feature>
<dbReference type="InterPro" id="IPR036968">
    <property type="entry name" value="Enolpyruvate_Tfrase_sf"/>
</dbReference>
<dbReference type="NCBIfam" id="TIGR01356">
    <property type="entry name" value="aroA"/>
    <property type="match status" value="1"/>
</dbReference>
<dbReference type="GO" id="GO:0005737">
    <property type="term" value="C:cytoplasm"/>
    <property type="evidence" value="ECO:0007669"/>
    <property type="project" value="UniProtKB-SubCell"/>
</dbReference>
<dbReference type="PANTHER" id="PTHR21090:SF5">
    <property type="entry name" value="PENTAFUNCTIONAL AROM POLYPEPTIDE"/>
    <property type="match status" value="1"/>
</dbReference>
<comment type="subcellular location">
    <subcellularLocation>
        <location evidence="8">Cytoplasm</location>
    </subcellularLocation>
</comment>
<evidence type="ECO:0000256" key="7">
    <source>
        <dbReference type="ARBA" id="ARBA00044633"/>
    </source>
</evidence>
<dbReference type="PANTHER" id="PTHR21090">
    <property type="entry name" value="AROM/DEHYDROQUINATE SYNTHASE"/>
    <property type="match status" value="1"/>
</dbReference>
<evidence type="ECO:0000313" key="10">
    <source>
        <dbReference type="EMBL" id="MDG4475107.1"/>
    </source>
</evidence>
<comment type="pathway">
    <text evidence="1 8">Metabolic intermediate biosynthesis; chorismate biosynthesis; chorismate from D-erythrose 4-phosphate and phosphoenolpyruvate: step 6/7.</text>
</comment>
<dbReference type="SUPFAM" id="SSF55205">
    <property type="entry name" value="EPT/RTPC-like"/>
    <property type="match status" value="1"/>
</dbReference>
<keyword evidence="11" id="KW-1185">Reference proteome</keyword>
<reference evidence="10" key="1">
    <citation type="journal article" date="2022" name="bioRxiv">
        <title>Thiovibrio frasassiensisgen. nov., sp. nov., an autotrophic, elemental sulfur disproportionating bacterium isolated from sulfidic karst sediment, and proposal of Thiovibrionaceae fam. nov.</title>
        <authorList>
            <person name="Aronson H."/>
            <person name="Thomas C."/>
            <person name="Bhattacharyya M."/>
            <person name="Eckstein S."/>
            <person name="Jensen S."/>
            <person name="Barco R."/>
            <person name="Macalady J."/>
            <person name="Amend J."/>
        </authorList>
    </citation>
    <scope>NUCLEOTIDE SEQUENCE</scope>
    <source>
        <strain evidence="10">RS19-109</strain>
    </source>
</reference>
<comment type="caution">
    <text evidence="8">Lacks conserved residue(s) required for the propagation of feature annotation.</text>
</comment>
<keyword evidence="6 8" id="KW-0057">Aromatic amino acid biosynthesis</keyword>
<evidence type="ECO:0000313" key="11">
    <source>
        <dbReference type="Proteomes" id="UP001154240"/>
    </source>
</evidence>
<keyword evidence="3 8" id="KW-0963">Cytoplasm</keyword>
<dbReference type="CDD" id="cd01556">
    <property type="entry name" value="EPSP_synthase"/>
    <property type="match status" value="1"/>
</dbReference>
<dbReference type="HAMAP" id="MF_00210">
    <property type="entry name" value="EPSP_synth"/>
    <property type="match status" value="1"/>
</dbReference>
<protein>
    <recommendedName>
        <fullName evidence="8">3-phosphoshikimate 1-carboxyvinyltransferase</fullName>
        <ecNumber evidence="8">2.5.1.19</ecNumber>
    </recommendedName>
    <alternativeName>
        <fullName evidence="8">5-enolpyruvylshikimate-3-phosphate synthase</fullName>
        <shortName evidence="8">EPSP synthase</shortName>
        <shortName evidence="8">EPSPS</shortName>
    </alternativeName>
</protein>
<dbReference type="InterPro" id="IPR001986">
    <property type="entry name" value="Enolpyruvate_Tfrase_dom"/>
</dbReference>
<proteinExistence type="inferred from homology"/>
<evidence type="ECO:0000256" key="8">
    <source>
        <dbReference type="HAMAP-Rule" id="MF_00210"/>
    </source>
</evidence>
<feature type="active site" description="Proton acceptor" evidence="8">
    <location>
        <position position="309"/>
    </location>
</feature>
<keyword evidence="4 8" id="KW-0028">Amino-acid biosynthesis</keyword>
<feature type="binding site" evidence="8">
    <location>
        <position position="336"/>
    </location>
    <ligand>
        <name>3-phosphoshikimate</name>
        <dbReference type="ChEBI" id="CHEBI:145989"/>
    </ligand>
</feature>